<organism evidence="2 3">
    <name type="scientific">Dawidia cretensis</name>
    <dbReference type="NCBI Taxonomy" id="2782350"/>
    <lineage>
        <taxon>Bacteria</taxon>
        <taxon>Pseudomonadati</taxon>
        <taxon>Bacteroidota</taxon>
        <taxon>Cytophagia</taxon>
        <taxon>Cytophagales</taxon>
        <taxon>Chryseotaleaceae</taxon>
        <taxon>Dawidia</taxon>
    </lineage>
</organism>
<keyword evidence="1" id="KW-1133">Transmembrane helix</keyword>
<keyword evidence="1" id="KW-0472">Membrane</keyword>
<protein>
    <submittedName>
        <fullName evidence="2">DUF3667 domain-containing protein</fullName>
    </submittedName>
</protein>
<comment type="caution">
    <text evidence="2">The sequence shown here is derived from an EMBL/GenBank/DDBJ whole genome shotgun (WGS) entry which is preliminary data.</text>
</comment>
<reference evidence="2 3" key="1">
    <citation type="submission" date="2021-05" db="EMBL/GenBank/DDBJ databases">
        <title>A Polyphasic approach of four new species of the genus Ohtaekwangia: Ohtaekwangia histidinii sp. nov., Ohtaekwangia cretensis sp. nov., Ohtaekwangia indiensis sp. nov., Ohtaekwangia reichenbachii sp. nov. from diverse environment.</title>
        <authorList>
            <person name="Octaviana S."/>
        </authorList>
    </citation>
    <scope>NUCLEOTIDE SEQUENCE [LARGE SCALE GENOMIC DNA]</scope>
    <source>
        <strain evidence="2 3">PWU5</strain>
    </source>
</reference>
<keyword evidence="1" id="KW-0812">Transmembrane</keyword>
<evidence type="ECO:0000313" key="2">
    <source>
        <dbReference type="EMBL" id="MBT1712255.1"/>
    </source>
</evidence>
<dbReference type="Proteomes" id="UP001319080">
    <property type="component" value="Unassembled WGS sequence"/>
</dbReference>
<name>A0AAP2E473_9BACT</name>
<feature type="transmembrane region" description="Helical" evidence="1">
    <location>
        <begin position="192"/>
        <end position="216"/>
    </location>
</feature>
<dbReference type="AlphaFoldDB" id="A0AAP2E473"/>
<feature type="transmembrane region" description="Helical" evidence="1">
    <location>
        <begin position="236"/>
        <end position="256"/>
    </location>
</feature>
<feature type="transmembrane region" description="Helical" evidence="1">
    <location>
        <begin position="97"/>
        <end position="119"/>
    </location>
</feature>
<evidence type="ECO:0000313" key="3">
    <source>
        <dbReference type="Proteomes" id="UP001319080"/>
    </source>
</evidence>
<dbReference type="RefSeq" id="WP_254087821.1">
    <property type="nucleotide sequence ID" value="NZ_JAHESE010000056.1"/>
</dbReference>
<dbReference type="InterPro" id="IPR022134">
    <property type="entry name" value="DUF3667"/>
</dbReference>
<feature type="transmembrane region" description="Helical" evidence="1">
    <location>
        <begin position="160"/>
        <end position="180"/>
    </location>
</feature>
<keyword evidence="3" id="KW-1185">Reference proteome</keyword>
<dbReference type="Pfam" id="PF12412">
    <property type="entry name" value="DUF3667"/>
    <property type="match status" value="1"/>
</dbReference>
<dbReference type="EMBL" id="JAHESE010000056">
    <property type="protein sequence ID" value="MBT1712255.1"/>
    <property type="molecule type" value="Genomic_DNA"/>
</dbReference>
<accession>A0AAP2E473</accession>
<sequence length="293" mass="33469">MIILFSYGMADGDMMLEHICKSCGNSFHGLYCNLCGEKVILPRDRQIGAAMSKVLIATTFNDNKFLHSLWTTISNPGFLSRQYVDGRRVMYMRPLQMFFILNVAYFFFPVLQMFNASLYTQLNVLPHSTLAREIVFKKIQLEGMSMKGFELIYNNKTVGLAKLLIVIFVVLAALPLSLIFRRRNRYFSDHLALSIELTSFNLAVNAIGLTVVFWVISKLFQVSHAGSASYLNDLTLTIIFVSTNLYFIMYAGRTFYNQKGKRLVFKALGGIIGLFLALEAYRLILFFITIWLL</sequence>
<evidence type="ECO:0000256" key="1">
    <source>
        <dbReference type="SAM" id="Phobius"/>
    </source>
</evidence>
<proteinExistence type="predicted"/>
<gene>
    <name evidence="2" type="ORF">KK062_28695</name>
</gene>
<feature type="transmembrane region" description="Helical" evidence="1">
    <location>
        <begin position="268"/>
        <end position="292"/>
    </location>
</feature>